<dbReference type="Proteomes" id="UP000236732">
    <property type="component" value="Unassembled WGS sequence"/>
</dbReference>
<proteinExistence type="predicted"/>
<organism evidence="1 2">
    <name type="scientific">Nonomuraea solani</name>
    <dbReference type="NCBI Taxonomy" id="1144553"/>
    <lineage>
        <taxon>Bacteria</taxon>
        <taxon>Bacillati</taxon>
        <taxon>Actinomycetota</taxon>
        <taxon>Actinomycetes</taxon>
        <taxon>Streptosporangiales</taxon>
        <taxon>Streptosporangiaceae</taxon>
        <taxon>Nonomuraea</taxon>
    </lineage>
</organism>
<reference evidence="1 2" key="1">
    <citation type="submission" date="2016-10" db="EMBL/GenBank/DDBJ databases">
        <authorList>
            <person name="de Groot N.N."/>
        </authorList>
    </citation>
    <scope>NUCLEOTIDE SEQUENCE [LARGE SCALE GENOMIC DNA]</scope>
    <source>
        <strain evidence="1 2">CGMCC 4.7037</strain>
    </source>
</reference>
<keyword evidence="2" id="KW-1185">Reference proteome</keyword>
<accession>A0A1H6EVH8</accession>
<sequence length="33" mass="3647">MLTAIHAIELPSGLFAHVAPKVLADWRFRGTVE</sequence>
<name>A0A1H6EVH8_9ACTN</name>
<evidence type="ECO:0000313" key="1">
    <source>
        <dbReference type="EMBL" id="SEH00925.1"/>
    </source>
</evidence>
<evidence type="ECO:0000313" key="2">
    <source>
        <dbReference type="Proteomes" id="UP000236732"/>
    </source>
</evidence>
<gene>
    <name evidence="1" type="ORF">SAMN05444920_118114</name>
</gene>
<dbReference type="EMBL" id="FNVT01000018">
    <property type="protein sequence ID" value="SEH00925.1"/>
    <property type="molecule type" value="Genomic_DNA"/>
</dbReference>
<dbReference type="AlphaFoldDB" id="A0A1H6EVH8"/>
<protein>
    <submittedName>
        <fullName evidence="1">Uncharacterized protein</fullName>
    </submittedName>
</protein>